<evidence type="ECO:0000313" key="1">
    <source>
        <dbReference type="EMBL" id="KAF8876601.1"/>
    </source>
</evidence>
<sequence>MVQPPPPAPTPALEECEVDAYMSIFSLMPPFPRNFTTQATERPKLRLHAYGIVQKSNAVVDSLKIKGLIPAINPAFAEKIQITTMLYSYHNKFLHTCAAKAFIADLESGWIPGMSAHRMDGNTRRHTSFLVIDNNKQPVPRPIGLSHDIFILFAVTPCSGARGPPGAAPVTYSLFTIVPSQTRDAGVGRLSLLQLAFMTMCRTSKSTLLCSFSSLPCMASTEGLVLRLLR</sequence>
<protein>
    <submittedName>
        <fullName evidence="1">Uncharacterized protein</fullName>
    </submittedName>
</protein>
<dbReference type="EMBL" id="JADNYJ010000180">
    <property type="protein sequence ID" value="KAF8876601.1"/>
    <property type="molecule type" value="Genomic_DNA"/>
</dbReference>
<dbReference type="Proteomes" id="UP000724874">
    <property type="component" value="Unassembled WGS sequence"/>
</dbReference>
<evidence type="ECO:0000313" key="2">
    <source>
        <dbReference type="Proteomes" id="UP000724874"/>
    </source>
</evidence>
<dbReference type="OrthoDB" id="1729737at2759"/>
<proteinExistence type="predicted"/>
<comment type="caution">
    <text evidence="1">The sequence shown here is derived from an EMBL/GenBank/DDBJ whole genome shotgun (WGS) entry which is preliminary data.</text>
</comment>
<gene>
    <name evidence="1" type="ORF">CPB84DRAFT_411912</name>
</gene>
<reference evidence="1" key="1">
    <citation type="submission" date="2020-11" db="EMBL/GenBank/DDBJ databases">
        <authorList>
            <consortium name="DOE Joint Genome Institute"/>
            <person name="Ahrendt S."/>
            <person name="Riley R."/>
            <person name="Andreopoulos W."/>
            <person name="LaButti K."/>
            <person name="Pangilinan J."/>
            <person name="Ruiz-duenas F.J."/>
            <person name="Barrasa J.M."/>
            <person name="Sanchez-Garcia M."/>
            <person name="Camarero S."/>
            <person name="Miyauchi S."/>
            <person name="Serrano A."/>
            <person name="Linde D."/>
            <person name="Babiker R."/>
            <person name="Drula E."/>
            <person name="Ayuso-Fernandez I."/>
            <person name="Pacheco R."/>
            <person name="Padilla G."/>
            <person name="Ferreira P."/>
            <person name="Barriuso J."/>
            <person name="Kellner H."/>
            <person name="Castanera R."/>
            <person name="Alfaro M."/>
            <person name="Ramirez L."/>
            <person name="Pisabarro A.G."/>
            <person name="Kuo A."/>
            <person name="Tritt A."/>
            <person name="Lipzen A."/>
            <person name="He G."/>
            <person name="Yan M."/>
            <person name="Ng V."/>
            <person name="Cullen D."/>
            <person name="Martin F."/>
            <person name="Rosso M.-N."/>
            <person name="Henrissat B."/>
            <person name="Hibbett D."/>
            <person name="Martinez A.T."/>
            <person name="Grigoriev I.V."/>
        </authorList>
    </citation>
    <scope>NUCLEOTIDE SEQUENCE</scope>
    <source>
        <strain evidence="1">AH 44721</strain>
    </source>
</reference>
<keyword evidence="2" id="KW-1185">Reference proteome</keyword>
<accession>A0A9P5THE9</accession>
<name>A0A9P5THE9_GYMJU</name>
<organism evidence="1 2">
    <name type="scientific">Gymnopilus junonius</name>
    <name type="common">Spectacular rustgill mushroom</name>
    <name type="synonym">Gymnopilus spectabilis subsp. junonius</name>
    <dbReference type="NCBI Taxonomy" id="109634"/>
    <lineage>
        <taxon>Eukaryota</taxon>
        <taxon>Fungi</taxon>
        <taxon>Dikarya</taxon>
        <taxon>Basidiomycota</taxon>
        <taxon>Agaricomycotina</taxon>
        <taxon>Agaricomycetes</taxon>
        <taxon>Agaricomycetidae</taxon>
        <taxon>Agaricales</taxon>
        <taxon>Agaricineae</taxon>
        <taxon>Hymenogastraceae</taxon>
        <taxon>Gymnopilus</taxon>
    </lineage>
</organism>
<dbReference type="AlphaFoldDB" id="A0A9P5THE9"/>